<proteinExistence type="predicted"/>
<reference evidence="1 2" key="1">
    <citation type="submission" date="2024-07" db="EMBL/GenBank/DDBJ databases">
        <title>Marimonas sp.nov., isolated from tidal-flat sediment.</title>
        <authorList>
            <person name="Jayan J.N."/>
            <person name="Lee S.S."/>
        </authorList>
    </citation>
    <scope>NUCLEOTIDE SEQUENCE [LARGE SCALE GENOMIC DNA]</scope>
    <source>
        <strain evidence="1 2">MJW-29</strain>
    </source>
</reference>
<gene>
    <name evidence="1" type="ORF">AB2B41_14635</name>
</gene>
<dbReference type="EMBL" id="JBFNXX010000011">
    <property type="protein sequence ID" value="MEW9920848.1"/>
    <property type="molecule type" value="Genomic_DNA"/>
</dbReference>
<comment type="caution">
    <text evidence="1">The sequence shown here is derived from an EMBL/GenBank/DDBJ whole genome shotgun (WGS) entry which is preliminary data.</text>
</comment>
<sequence>MSVSNPPCKPSASKGFDRPLAALSEAERLIEDATYELADKAAPQAIAKLIVLAADLRRARTEIARRSARKG</sequence>
<dbReference type="RefSeq" id="WP_367878552.1">
    <property type="nucleotide sequence ID" value="NZ_JBFNXX010000011.1"/>
</dbReference>
<accession>A0ABV3RS22</accession>
<protein>
    <submittedName>
        <fullName evidence="1">Uncharacterized protein</fullName>
    </submittedName>
</protein>
<dbReference type="Proteomes" id="UP001556098">
    <property type="component" value="Unassembled WGS sequence"/>
</dbReference>
<organism evidence="1 2">
    <name type="scientific">Sulfitobacter sediminis</name>
    <dbReference type="NCBI Taxonomy" id="3234186"/>
    <lineage>
        <taxon>Bacteria</taxon>
        <taxon>Pseudomonadati</taxon>
        <taxon>Pseudomonadota</taxon>
        <taxon>Alphaproteobacteria</taxon>
        <taxon>Rhodobacterales</taxon>
        <taxon>Roseobacteraceae</taxon>
        <taxon>Sulfitobacter</taxon>
    </lineage>
</organism>
<keyword evidence="2" id="KW-1185">Reference proteome</keyword>
<evidence type="ECO:0000313" key="1">
    <source>
        <dbReference type="EMBL" id="MEW9920848.1"/>
    </source>
</evidence>
<evidence type="ECO:0000313" key="2">
    <source>
        <dbReference type="Proteomes" id="UP001556098"/>
    </source>
</evidence>
<name>A0ABV3RS22_9RHOB</name>